<proteinExistence type="predicted"/>
<dbReference type="SMART" id="SM00369">
    <property type="entry name" value="LRR_TYP"/>
    <property type="match status" value="2"/>
</dbReference>
<dbReference type="AlphaFoldDB" id="A0A6C0CBB6"/>
<reference evidence="3" key="1">
    <citation type="journal article" date="2020" name="Nature">
        <title>Giant virus diversity and host interactions through global metagenomics.</title>
        <authorList>
            <person name="Schulz F."/>
            <person name="Roux S."/>
            <person name="Paez-Espino D."/>
            <person name="Jungbluth S."/>
            <person name="Walsh D.A."/>
            <person name="Denef V.J."/>
            <person name="McMahon K.D."/>
            <person name="Konstantinidis K.T."/>
            <person name="Eloe-Fadrosh E.A."/>
            <person name="Kyrpides N.C."/>
            <person name="Woyke T."/>
        </authorList>
    </citation>
    <scope>NUCLEOTIDE SEQUENCE</scope>
    <source>
        <strain evidence="3">GVMAG-M-3300020192-26</strain>
    </source>
</reference>
<evidence type="ECO:0000256" key="2">
    <source>
        <dbReference type="ARBA" id="ARBA00022737"/>
    </source>
</evidence>
<dbReference type="InterPro" id="IPR001611">
    <property type="entry name" value="Leu-rich_rpt"/>
</dbReference>
<protein>
    <submittedName>
        <fullName evidence="3">Uncharacterized protein</fullName>
    </submittedName>
</protein>
<keyword evidence="2" id="KW-0677">Repeat</keyword>
<dbReference type="PROSITE" id="PS51450">
    <property type="entry name" value="LRR"/>
    <property type="match status" value="1"/>
</dbReference>
<dbReference type="Gene3D" id="3.80.10.10">
    <property type="entry name" value="Ribonuclease Inhibitor"/>
    <property type="match status" value="1"/>
</dbReference>
<dbReference type="SUPFAM" id="SSF52058">
    <property type="entry name" value="L domain-like"/>
    <property type="match status" value="1"/>
</dbReference>
<dbReference type="InterPro" id="IPR032675">
    <property type="entry name" value="LRR_dom_sf"/>
</dbReference>
<dbReference type="EMBL" id="MN739371">
    <property type="protein sequence ID" value="QHT01412.1"/>
    <property type="molecule type" value="Genomic_DNA"/>
</dbReference>
<sequence>MRLPETIGRLSNLRRLLLCNNRIIKLPEEIGELVNLQFLCLDFNKIAVLPETIDQLINCKITKNRQNLSIFNKNSFNILKIGIVFILFYKILCHFKQNPLSLLCSKTYKHGF</sequence>
<name>A0A6C0CBB6_9ZZZZ</name>
<evidence type="ECO:0000256" key="1">
    <source>
        <dbReference type="ARBA" id="ARBA00022614"/>
    </source>
</evidence>
<dbReference type="InterPro" id="IPR003591">
    <property type="entry name" value="Leu-rich_rpt_typical-subtyp"/>
</dbReference>
<keyword evidence="1" id="KW-0433">Leucine-rich repeat</keyword>
<evidence type="ECO:0000313" key="3">
    <source>
        <dbReference type="EMBL" id="QHT01412.1"/>
    </source>
</evidence>
<organism evidence="3">
    <name type="scientific">viral metagenome</name>
    <dbReference type="NCBI Taxonomy" id="1070528"/>
    <lineage>
        <taxon>unclassified sequences</taxon>
        <taxon>metagenomes</taxon>
        <taxon>organismal metagenomes</taxon>
    </lineage>
</organism>
<accession>A0A6C0CBB6</accession>